<dbReference type="Proteomes" id="UP000735302">
    <property type="component" value="Unassembled WGS sequence"/>
</dbReference>
<protein>
    <submittedName>
        <fullName evidence="1">Uncharacterized protein</fullName>
    </submittedName>
</protein>
<proteinExistence type="predicted"/>
<evidence type="ECO:0000313" key="2">
    <source>
        <dbReference type="Proteomes" id="UP000735302"/>
    </source>
</evidence>
<gene>
    <name evidence="1" type="ORF">PoB_002075200</name>
</gene>
<comment type="caution">
    <text evidence="1">The sequence shown here is derived from an EMBL/GenBank/DDBJ whole genome shotgun (WGS) entry which is preliminary data.</text>
</comment>
<dbReference type="AlphaFoldDB" id="A0AAV3ZG13"/>
<organism evidence="1 2">
    <name type="scientific">Plakobranchus ocellatus</name>
    <dbReference type="NCBI Taxonomy" id="259542"/>
    <lineage>
        <taxon>Eukaryota</taxon>
        <taxon>Metazoa</taxon>
        <taxon>Spiralia</taxon>
        <taxon>Lophotrochozoa</taxon>
        <taxon>Mollusca</taxon>
        <taxon>Gastropoda</taxon>
        <taxon>Heterobranchia</taxon>
        <taxon>Euthyneura</taxon>
        <taxon>Panpulmonata</taxon>
        <taxon>Sacoglossa</taxon>
        <taxon>Placobranchoidea</taxon>
        <taxon>Plakobranchidae</taxon>
        <taxon>Plakobranchus</taxon>
    </lineage>
</organism>
<evidence type="ECO:0000313" key="1">
    <source>
        <dbReference type="EMBL" id="GFN94246.1"/>
    </source>
</evidence>
<keyword evidence="2" id="KW-1185">Reference proteome</keyword>
<dbReference type="EMBL" id="BLXT01002422">
    <property type="protein sequence ID" value="GFN94246.1"/>
    <property type="molecule type" value="Genomic_DNA"/>
</dbReference>
<reference evidence="1 2" key="1">
    <citation type="journal article" date="2021" name="Elife">
        <title>Chloroplast acquisition without the gene transfer in kleptoplastic sea slugs, Plakobranchus ocellatus.</title>
        <authorList>
            <person name="Maeda T."/>
            <person name="Takahashi S."/>
            <person name="Yoshida T."/>
            <person name="Shimamura S."/>
            <person name="Takaki Y."/>
            <person name="Nagai Y."/>
            <person name="Toyoda A."/>
            <person name="Suzuki Y."/>
            <person name="Arimoto A."/>
            <person name="Ishii H."/>
            <person name="Satoh N."/>
            <person name="Nishiyama T."/>
            <person name="Hasebe M."/>
            <person name="Maruyama T."/>
            <person name="Minagawa J."/>
            <person name="Obokata J."/>
            <person name="Shigenobu S."/>
        </authorList>
    </citation>
    <scope>NUCLEOTIDE SEQUENCE [LARGE SCALE GENOMIC DNA]</scope>
</reference>
<sequence length="159" mass="17997">MSKHRRTFEAFHGVYFCKRSRDAGMDRRRGIKTRERNRGLNSCQELNRSRRPAEQGICTLFGVDYRALTIVIPDPVTMSTAMCQPTQSGTFPGIEYCRTSYWKCLATDSVVKKPGHDFTHTHNQRQAGTHSSNFSLHKICLCIEIRAPSSPSISMAPSD</sequence>
<name>A0AAV3ZG13_9GAST</name>
<accession>A0AAV3ZG13</accession>